<sequence>MNSLKEFIFIGEITLQAKIAQRAAERLRATHNKRDNLETWCSIQSILVAAGNVSKILWPNKAYKARGESLRKFLGIDESNPLSSRKFRNHFEHYDERIEEYFKNHSGGVYTDMAMNPSFNSGIFGNEPLETHRGYNSFNNTLVFRGETFDLDAVLTALNDILNKCKPYSLI</sequence>
<evidence type="ECO:0000313" key="2">
    <source>
        <dbReference type="Proteomes" id="UP000242687"/>
    </source>
</evidence>
<proteinExistence type="predicted"/>
<dbReference type="RefSeq" id="WP_100339664.1">
    <property type="nucleotide sequence ID" value="NZ_PGFJ01000001.1"/>
</dbReference>
<dbReference type="AlphaFoldDB" id="A0A2H9VRG3"/>
<reference evidence="1 2" key="1">
    <citation type="submission" date="2017-11" db="EMBL/GenBank/DDBJ databases">
        <title>Genomic Encyclopedia of Archaeal and Bacterial Type Strains, Phase II (KMG-II): From Individual Species to Whole Genera.</title>
        <authorList>
            <person name="Goeker M."/>
        </authorList>
    </citation>
    <scope>NUCLEOTIDE SEQUENCE [LARGE SCALE GENOMIC DNA]</scope>
    <source>
        <strain evidence="1 2">DSM 28175</strain>
    </source>
</reference>
<accession>A0A2H9VRG3</accession>
<gene>
    <name evidence="1" type="ORF">CLV57_0380</name>
</gene>
<protein>
    <submittedName>
        <fullName evidence="1">Uncharacterized protein</fullName>
    </submittedName>
</protein>
<keyword evidence="2" id="KW-1185">Reference proteome</keyword>
<dbReference type="EMBL" id="PGFJ01000001">
    <property type="protein sequence ID" value="PJJ83398.1"/>
    <property type="molecule type" value="Genomic_DNA"/>
</dbReference>
<organism evidence="1 2">
    <name type="scientific">Mucilaginibacter auburnensis</name>
    <dbReference type="NCBI Taxonomy" id="1457233"/>
    <lineage>
        <taxon>Bacteria</taxon>
        <taxon>Pseudomonadati</taxon>
        <taxon>Bacteroidota</taxon>
        <taxon>Sphingobacteriia</taxon>
        <taxon>Sphingobacteriales</taxon>
        <taxon>Sphingobacteriaceae</taxon>
        <taxon>Mucilaginibacter</taxon>
    </lineage>
</organism>
<evidence type="ECO:0000313" key="1">
    <source>
        <dbReference type="EMBL" id="PJJ83398.1"/>
    </source>
</evidence>
<dbReference type="Proteomes" id="UP000242687">
    <property type="component" value="Unassembled WGS sequence"/>
</dbReference>
<name>A0A2H9VRG3_9SPHI</name>
<comment type="caution">
    <text evidence="1">The sequence shown here is derived from an EMBL/GenBank/DDBJ whole genome shotgun (WGS) entry which is preliminary data.</text>
</comment>
<dbReference type="OrthoDB" id="1359545at2"/>